<gene>
    <name evidence="1" type="ORF">ALQ08_200110</name>
</gene>
<name>A0A0P9PV03_9PSED</name>
<dbReference type="Proteomes" id="UP000269044">
    <property type="component" value="Unassembled WGS sequence"/>
</dbReference>
<organism evidence="1 2">
    <name type="scientific">Pseudomonas syringae pv. delphinii</name>
    <dbReference type="NCBI Taxonomy" id="192088"/>
    <lineage>
        <taxon>Bacteria</taxon>
        <taxon>Pseudomonadati</taxon>
        <taxon>Pseudomonadota</taxon>
        <taxon>Gammaproteobacteria</taxon>
        <taxon>Pseudomonadales</taxon>
        <taxon>Pseudomonadaceae</taxon>
        <taxon>Pseudomonas</taxon>
    </lineage>
</organism>
<proteinExistence type="predicted"/>
<evidence type="ECO:0000313" key="1">
    <source>
        <dbReference type="EMBL" id="RMQ25541.1"/>
    </source>
</evidence>
<dbReference type="AlphaFoldDB" id="A0A0P9PV03"/>
<dbReference type="EMBL" id="RBRA01000109">
    <property type="protein sequence ID" value="RMQ25541.1"/>
    <property type="molecule type" value="Genomic_DNA"/>
</dbReference>
<protein>
    <recommendedName>
        <fullName evidence="3">EF-hand domain-containing protein</fullName>
    </recommendedName>
</protein>
<dbReference type="InterPro" id="IPR018247">
    <property type="entry name" value="EF_Hand_1_Ca_BS"/>
</dbReference>
<sequence>MTETTTSKVEKWSYPLKIGTAEATDPQQYYQALAKAKDGYYPLGANGLWHGGVHFDEATGLVGDLTEVRCIADGEVVAYRIDEAYPKSDYGSTQAVYSTGFVLVKHRLEVPAPTTPKAVPGAPPPPAAAPMPSLTFFSLYMHLLDWEGYKANPSLARPGFWGKGLYQVKANLNTKSLGLRVRSAESGQSAVLAVLPRGTTVVTKPAAATKKWLEIVSVTPEVVGLTPNTGWVFKGEMVPLGGDRYFIGEGAKDVPPNQTSGANVRDATSNGLPIAFLPSGTQVKISDDQAEKKYRKLIEIVSGQSVPALRLDADGKLPGFVWLDDLEGKSQPHAPMGKVVALEASFKVKAGEVLGHVGKYQNHSDAVPKNLLHLEIFSCDDVSGFTEQSKSKTAGLAGLEKSLVKVHKYSKIITHTQNVGAANPPKASDPGKKTGHEMIIPVGFLESLPAEKKIKEAVTINGVTTTTYWWRLEGLLADKDGNSINGWFAEPDIALSRHSPFEWEGVQFIEETVSNSDHLAAYFQELAVLNDEEKARFVPNVVNSTNSPVKEHLYSIIDTDKDRKLSVLEIGNALSKPWFSQPISKLVTKYESEWMYKAEKWDSLDMLVGHTASEPNPEWVAEKKRIEKLAWWESLAEQAGLSADGKVWHVHCIDLISSFNRRKICACNAVVTVTRWGKHYGPVVWGEGKLGESPQWASIEAAGEVTAFEKKIISAMCENEGKINAVQSYDSEIITAGAMQKTINPQGAGEFPLQVKKFKELYPEEYTELFEAQGWYLDVSDTETKMYYQHSEFSNGEKLDFSLLKSKLRVGCGESTYGKVVQCKPVAVMSCAVGSPSYVKLQITDFIARLRKVLLEKPSTYNFTVGELFLSALGRAAALDESVNRPANVVKNLKKALDKFFLQNPTVSKDITAWGNNHATYELQVTDIYGPGRFGMTEPAARYNKLKASLNV</sequence>
<evidence type="ECO:0008006" key="3">
    <source>
        <dbReference type="Google" id="ProtNLM"/>
    </source>
</evidence>
<accession>A0A0P9PV03</accession>
<dbReference type="RefSeq" id="WP_057435937.1">
    <property type="nucleotide sequence ID" value="NZ_LJQH01000172.1"/>
</dbReference>
<dbReference type="PROSITE" id="PS00018">
    <property type="entry name" value="EF_HAND_1"/>
    <property type="match status" value="1"/>
</dbReference>
<comment type="caution">
    <text evidence="1">The sequence shown here is derived from an EMBL/GenBank/DDBJ whole genome shotgun (WGS) entry which is preliminary data.</text>
</comment>
<evidence type="ECO:0000313" key="2">
    <source>
        <dbReference type="Proteomes" id="UP000269044"/>
    </source>
</evidence>
<reference evidence="1 2" key="1">
    <citation type="submission" date="2018-08" db="EMBL/GenBank/DDBJ databases">
        <title>Recombination of ecologically and evolutionarily significant loci maintains genetic cohesion in the Pseudomonas syringae species complex.</title>
        <authorList>
            <person name="Dillon M."/>
            <person name="Thakur S."/>
            <person name="Almeida R.N.D."/>
            <person name="Weir B.S."/>
            <person name="Guttman D.S."/>
        </authorList>
    </citation>
    <scope>NUCLEOTIDE SEQUENCE [LARGE SCALE GENOMIC DNA]</scope>
    <source>
        <strain evidence="1 2">ICMP 13052</strain>
    </source>
</reference>